<comment type="similarity">
    <text evidence="2">Belongs to the glycosyltransferase 47 family.</text>
</comment>
<dbReference type="Pfam" id="PF03016">
    <property type="entry name" value="Exostosin_GT47"/>
    <property type="match status" value="1"/>
</dbReference>
<evidence type="ECO:0000259" key="7">
    <source>
        <dbReference type="Pfam" id="PF03016"/>
    </source>
</evidence>
<keyword evidence="3" id="KW-0328">Glycosyltransferase</keyword>
<keyword evidence="5" id="KW-0333">Golgi apparatus</keyword>
<sequence length="446" mass="52159">MKKFKHLFKLRNSVSYCNACLYFIISLPFLHLYLIFTSRASFSPSYGFSIYRNPCPFGMVYVYDLPSMFNQDLLTNCHDLNPWSSSCEAISNGGLGKRDEELEEFLPESLAPAWRRTDQFTLEVIFHNRVLNHQCRTLEPDSATAFYIPFYAGLAVGRYLWANSSAEERDRDCELLLNWITDQPYWKKSNGYDHFISLGRITWDFRRKSDEEWGSRFFRMNGMQGVTRLLIEKNPWDHLDISVPYPTGFHPRSAADILLWQNYVRTYNRTKLFSFVGATRGKVKNDFRALLLSQCQNDSSVPCRVVDCAETRCSHSNLEILDAFLDSDFCLQPRGDSYTRRSVFDCMVAGSIPVFFWERTAYDQYDWFLPDEAKSYSVFIHHNKVMNRRTTITGELEKYSREEINKMKEKVIEYIPKIVYAKRGLDNVKDAFDIAIDGVLRRFTGQ</sequence>
<dbReference type="Proteomes" id="UP000027138">
    <property type="component" value="Unassembled WGS sequence"/>
</dbReference>
<dbReference type="InterPro" id="IPR004263">
    <property type="entry name" value="Exostosin"/>
</dbReference>
<keyword evidence="4" id="KW-0735">Signal-anchor</keyword>
<dbReference type="PANTHER" id="PTHR11062:SF220">
    <property type="entry name" value="XYLOGLUCAN GALACTOSYLTRANSFERASE XLT2-LIKE"/>
    <property type="match status" value="1"/>
</dbReference>
<dbReference type="AlphaFoldDB" id="A0A067JEP9"/>
<evidence type="ECO:0000256" key="2">
    <source>
        <dbReference type="ARBA" id="ARBA00010271"/>
    </source>
</evidence>
<keyword evidence="9" id="KW-1185">Reference proteome</keyword>
<dbReference type="GO" id="GO:0000139">
    <property type="term" value="C:Golgi membrane"/>
    <property type="evidence" value="ECO:0007669"/>
    <property type="project" value="UniProtKB-SubCell"/>
</dbReference>
<dbReference type="OrthoDB" id="1924787at2759"/>
<feature type="transmembrane region" description="Helical" evidence="6">
    <location>
        <begin position="12"/>
        <end position="36"/>
    </location>
</feature>
<evidence type="ECO:0000313" key="8">
    <source>
        <dbReference type="EMBL" id="KDP22371.1"/>
    </source>
</evidence>
<protein>
    <recommendedName>
        <fullName evidence="7">Exostosin GT47 domain-containing protein</fullName>
    </recommendedName>
</protein>
<dbReference type="GO" id="GO:0008378">
    <property type="term" value="F:galactosyltransferase activity"/>
    <property type="evidence" value="ECO:0007669"/>
    <property type="project" value="TreeGrafter"/>
</dbReference>
<evidence type="ECO:0000256" key="4">
    <source>
        <dbReference type="ARBA" id="ARBA00022968"/>
    </source>
</evidence>
<dbReference type="InterPro" id="IPR040911">
    <property type="entry name" value="Exostosin_GT47"/>
</dbReference>
<dbReference type="PANTHER" id="PTHR11062">
    <property type="entry name" value="EXOSTOSIN HEPARAN SULFATE GLYCOSYLTRANSFERASE -RELATED"/>
    <property type="match status" value="1"/>
</dbReference>
<name>A0A067JEP9_JATCU</name>
<accession>A0A067JEP9</accession>
<dbReference type="GO" id="GO:0009969">
    <property type="term" value="P:xyloglucan biosynthetic process"/>
    <property type="evidence" value="ECO:0007669"/>
    <property type="project" value="TreeGrafter"/>
</dbReference>
<evidence type="ECO:0000313" key="9">
    <source>
        <dbReference type="Proteomes" id="UP000027138"/>
    </source>
</evidence>
<keyword evidence="3" id="KW-0808">Transferase</keyword>
<evidence type="ECO:0000256" key="5">
    <source>
        <dbReference type="ARBA" id="ARBA00023034"/>
    </source>
</evidence>
<comment type="subcellular location">
    <subcellularLocation>
        <location evidence="1">Golgi apparatus membrane</location>
        <topology evidence="1">Single-pass type II membrane protein</topology>
    </subcellularLocation>
</comment>
<evidence type="ECO:0000256" key="6">
    <source>
        <dbReference type="SAM" id="Phobius"/>
    </source>
</evidence>
<keyword evidence="6" id="KW-0472">Membrane</keyword>
<dbReference type="EMBL" id="KK915447">
    <property type="protein sequence ID" value="KDP22371.1"/>
    <property type="molecule type" value="Genomic_DNA"/>
</dbReference>
<gene>
    <name evidence="8" type="ORF">JCGZ_26202</name>
</gene>
<evidence type="ECO:0000256" key="3">
    <source>
        <dbReference type="ARBA" id="ARBA00022676"/>
    </source>
</evidence>
<feature type="domain" description="Exostosin GT47" evidence="7">
    <location>
        <begin position="55"/>
        <end position="391"/>
    </location>
</feature>
<dbReference type="STRING" id="180498.A0A067JEP9"/>
<proteinExistence type="inferred from homology"/>
<evidence type="ECO:0000256" key="1">
    <source>
        <dbReference type="ARBA" id="ARBA00004323"/>
    </source>
</evidence>
<keyword evidence="6" id="KW-1133">Transmembrane helix</keyword>
<organism evidence="8 9">
    <name type="scientific">Jatropha curcas</name>
    <name type="common">Barbados nut</name>
    <dbReference type="NCBI Taxonomy" id="180498"/>
    <lineage>
        <taxon>Eukaryota</taxon>
        <taxon>Viridiplantae</taxon>
        <taxon>Streptophyta</taxon>
        <taxon>Embryophyta</taxon>
        <taxon>Tracheophyta</taxon>
        <taxon>Spermatophyta</taxon>
        <taxon>Magnoliopsida</taxon>
        <taxon>eudicotyledons</taxon>
        <taxon>Gunneridae</taxon>
        <taxon>Pentapetalae</taxon>
        <taxon>rosids</taxon>
        <taxon>fabids</taxon>
        <taxon>Malpighiales</taxon>
        <taxon>Euphorbiaceae</taxon>
        <taxon>Crotonoideae</taxon>
        <taxon>Jatropheae</taxon>
        <taxon>Jatropha</taxon>
    </lineage>
</organism>
<keyword evidence="6" id="KW-0812">Transmembrane</keyword>
<reference evidence="8 9" key="1">
    <citation type="journal article" date="2014" name="PLoS ONE">
        <title>Global Analysis of Gene Expression Profiles in Physic Nut (Jatropha curcas L.) Seedlings Exposed to Salt Stress.</title>
        <authorList>
            <person name="Zhang L."/>
            <person name="Zhang C."/>
            <person name="Wu P."/>
            <person name="Chen Y."/>
            <person name="Li M."/>
            <person name="Jiang H."/>
            <person name="Wu G."/>
        </authorList>
    </citation>
    <scope>NUCLEOTIDE SEQUENCE [LARGE SCALE GENOMIC DNA]</scope>
    <source>
        <strain evidence="9">cv. GZQX0401</strain>
        <tissue evidence="8">Young leaves</tissue>
    </source>
</reference>